<reference evidence="1 2" key="1">
    <citation type="submission" date="2018-05" db="EMBL/GenBank/DDBJ databases">
        <title>genome sequencing of Nitrosopumilus sp. NM25.</title>
        <authorList>
            <person name="Mori K."/>
            <person name="Nakagawa T."/>
        </authorList>
    </citation>
    <scope>NUCLEOTIDE SEQUENCE [LARGE SCALE GENOMIC DNA]</scope>
    <source>
        <strain evidence="1 2">NM25</strain>
    </source>
</reference>
<gene>
    <name evidence="1" type="ORF">NZNM25_18690</name>
</gene>
<dbReference type="AlphaFoldDB" id="A0A2S2KUE6"/>
<organism evidence="1 2">
    <name type="scientific">Nitrosopumilus zosterae</name>
    <dbReference type="NCBI Taxonomy" id="718286"/>
    <lineage>
        <taxon>Archaea</taxon>
        <taxon>Nitrososphaerota</taxon>
        <taxon>Nitrososphaeria</taxon>
        <taxon>Nitrosopumilales</taxon>
        <taxon>Nitrosopumilaceae</taxon>
        <taxon>Nitrosopumilus</taxon>
    </lineage>
</organism>
<name>A0A2S2KUE6_9ARCH</name>
<protein>
    <submittedName>
        <fullName evidence="1">Uncharacterized protein</fullName>
    </submittedName>
</protein>
<dbReference type="RefSeq" id="WP_109877694.1">
    <property type="nucleotide sequence ID" value="NZ_AP026695.1"/>
</dbReference>
<evidence type="ECO:0000313" key="2">
    <source>
        <dbReference type="Proteomes" id="UP000245829"/>
    </source>
</evidence>
<dbReference type="GeneID" id="76210096"/>
<evidence type="ECO:0000313" key="1">
    <source>
        <dbReference type="EMBL" id="GBH35078.1"/>
    </source>
</evidence>
<keyword evidence="2" id="KW-1185">Reference proteome</keyword>
<accession>A0A2S2KUE6</accession>
<dbReference type="EMBL" id="BGKI01000012">
    <property type="protein sequence ID" value="GBH35078.1"/>
    <property type="molecule type" value="Genomic_DNA"/>
</dbReference>
<comment type="caution">
    <text evidence="1">The sequence shown here is derived from an EMBL/GenBank/DDBJ whole genome shotgun (WGS) entry which is preliminary data.</text>
</comment>
<proteinExistence type="predicted"/>
<sequence>MYSDLSTKIPLTHSRKSRVIISKADIRNEILKILKKPHTPTELSKHFHQTREAFSRNHLYPMRNEGLIVKVAGSNYYQLTGQKNTIVTIQKQLRSEYEIFKTELFKNWTRNNHSKFEYKNQTRFARIVLGFVTPKFKIHPDNITKENWKEIIPNMVNALIDVANYDVVDGEPSWSNRQAIRHALKYGLGIEISKDEGIKLRISGQKPKEKSSDLHITPEQIVQAKKLLLKHYSIEDYLKFGVKTWTFVRPSTVYLIELAKMDFIDQIVEYVEGTDGVKLTDEKVISYAKFRGDKIYTYVRRICHIEVHENKTHDDFDKYILDPEFVEPLEQFYNTRVSQGKKYLFWEDNDTKFEFKTYDKILTSSVARDNKFFKKILSMIGFKKSDFGLYFRANYGFRHFGIQMWLIATDYNYNLVAEMSHEGTETLKKWYGKRTQKDFQRKIKGIMMN</sequence>
<dbReference type="Proteomes" id="UP000245829">
    <property type="component" value="Unassembled WGS sequence"/>
</dbReference>